<evidence type="ECO:0000256" key="8">
    <source>
        <dbReference type="SAM" id="MobiDB-lite"/>
    </source>
</evidence>
<reference evidence="9" key="2">
    <citation type="submission" date="2019-06" db="EMBL/GenBank/DDBJ databases">
        <title>Genomics analysis of Aphanomyces spp. identifies a new class of oomycete effector associated with host adaptation.</title>
        <authorList>
            <person name="Gaulin E."/>
        </authorList>
    </citation>
    <scope>NUCLEOTIDE SEQUENCE</scope>
    <source>
        <strain evidence="9">CBS 578.67</strain>
    </source>
</reference>
<feature type="repeat" description="Solcar" evidence="6">
    <location>
        <begin position="24"/>
        <end position="107"/>
    </location>
</feature>
<dbReference type="SUPFAM" id="SSF103506">
    <property type="entry name" value="Mitochondrial carrier"/>
    <property type="match status" value="1"/>
</dbReference>
<keyword evidence="2 7" id="KW-0813">Transport</keyword>
<dbReference type="OrthoDB" id="270584at2759"/>
<feature type="region of interest" description="Disordered" evidence="8">
    <location>
        <begin position="1"/>
        <end position="24"/>
    </location>
</feature>
<dbReference type="InterPro" id="IPR023395">
    <property type="entry name" value="MCP_dom_sf"/>
</dbReference>
<dbReference type="InterPro" id="IPR002067">
    <property type="entry name" value="MCP"/>
</dbReference>
<comment type="similarity">
    <text evidence="7">Belongs to the mitochondrial carrier (TC 2.A.29) family.</text>
</comment>
<sequence>MLSTKQATKNNQTSLATSPMSSPKGNWDTIGAGLVAGCVTRTTTSPLDVVKILFQVQQGGGSIRHTFSQLYQTHGVRGFWKGNLAGCCRLGPYSAIKFCVFDQLHSTSESAAAGRAFNGAIAGLVATFTVYPMELVRTRLIAMKNTTSIAKECFRVLRTEGMCGLYRGCLSGLVGAIPFEGIQFASYEYGKSFVTEHRWPASRWSADKTKLDTVDHLALGSVSGAVAQMVAYPFDTIKKRLQLQAATKNGMIDCFNQIVRTDGVRGLYRGSGPNMVRLLPYSAVMFASYEAAKTCLESL</sequence>
<keyword evidence="11" id="KW-1185">Reference proteome</keyword>
<protein>
    <submittedName>
        <fullName evidence="10">Aste57867_2032 protein</fullName>
    </submittedName>
</protein>
<dbReference type="Gene3D" id="1.50.40.10">
    <property type="entry name" value="Mitochondrial carrier domain"/>
    <property type="match status" value="1"/>
</dbReference>
<dbReference type="InterPro" id="IPR018108">
    <property type="entry name" value="MCP_transmembrane"/>
</dbReference>
<dbReference type="PRINTS" id="PR00926">
    <property type="entry name" value="MITOCARRIER"/>
</dbReference>
<keyword evidence="5 6" id="KW-0472">Membrane</keyword>
<organism evidence="10 11">
    <name type="scientific">Aphanomyces stellatus</name>
    <dbReference type="NCBI Taxonomy" id="120398"/>
    <lineage>
        <taxon>Eukaryota</taxon>
        <taxon>Sar</taxon>
        <taxon>Stramenopiles</taxon>
        <taxon>Oomycota</taxon>
        <taxon>Saprolegniomycetes</taxon>
        <taxon>Saprolegniales</taxon>
        <taxon>Verrucalvaceae</taxon>
        <taxon>Aphanomyces</taxon>
    </lineage>
</organism>
<proteinExistence type="inferred from homology"/>
<dbReference type="PANTHER" id="PTHR24089">
    <property type="entry name" value="SOLUTE CARRIER FAMILY 25"/>
    <property type="match status" value="1"/>
</dbReference>
<feature type="repeat" description="Solcar" evidence="6">
    <location>
        <begin position="110"/>
        <end position="193"/>
    </location>
</feature>
<evidence type="ECO:0000313" key="10">
    <source>
        <dbReference type="EMBL" id="VFT79236.1"/>
    </source>
</evidence>
<keyword evidence="3 6" id="KW-0812">Transmembrane</keyword>
<comment type="subcellular location">
    <subcellularLocation>
        <location evidence="1">Membrane</location>
        <topology evidence="1">Multi-pass membrane protein</topology>
    </subcellularLocation>
</comment>
<evidence type="ECO:0000313" key="9">
    <source>
        <dbReference type="EMBL" id="KAF0717891.1"/>
    </source>
</evidence>
<reference evidence="10 11" key="1">
    <citation type="submission" date="2019-03" db="EMBL/GenBank/DDBJ databases">
        <authorList>
            <person name="Gaulin E."/>
            <person name="Dumas B."/>
        </authorList>
    </citation>
    <scope>NUCLEOTIDE SEQUENCE [LARGE SCALE GENOMIC DNA]</scope>
    <source>
        <strain evidence="10">CBS 568.67</strain>
    </source>
</reference>
<keyword evidence="4" id="KW-0677">Repeat</keyword>
<evidence type="ECO:0000256" key="5">
    <source>
        <dbReference type="ARBA" id="ARBA00023136"/>
    </source>
</evidence>
<dbReference type="GO" id="GO:0055085">
    <property type="term" value="P:transmembrane transport"/>
    <property type="evidence" value="ECO:0007669"/>
    <property type="project" value="InterPro"/>
</dbReference>
<evidence type="ECO:0000256" key="4">
    <source>
        <dbReference type="ARBA" id="ARBA00022737"/>
    </source>
</evidence>
<feature type="repeat" description="Solcar" evidence="6">
    <location>
        <begin position="211"/>
        <end position="295"/>
    </location>
</feature>
<dbReference type="GO" id="GO:0016020">
    <property type="term" value="C:membrane"/>
    <property type="evidence" value="ECO:0007669"/>
    <property type="project" value="UniProtKB-SubCell"/>
</dbReference>
<dbReference type="AlphaFoldDB" id="A0A485KA88"/>
<dbReference type="EMBL" id="CAADRA010000204">
    <property type="protein sequence ID" value="VFT79236.1"/>
    <property type="molecule type" value="Genomic_DNA"/>
</dbReference>
<evidence type="ECO:0000256" key="1">
    <source>
        <dbReference type="ARBA" id="ARBA00004141"/>
    </source>
</evidence>
<dbReference type="Pfam" id="PF00153">
    <property type="entry name" value="Mito_carr"/>
    <property type="match status" value="3"/>
</dbReference>
<dbReference type="EMBL" id="VJMH01000204">
    <property type="protein sequence ID" value="KAF0717891.1"/>
    <property type="molecule type" value="Genomic_DNA"/>
</dbReference>
<evidence type="ECO:0000256" key="2">
    <source>
        <dbReference type="ARBA" id="ARBA00022448"/>
    </source>
</evidence>
<evidence type="ECO:0000256" key="3">
    <source>
        <dbReference type="ARBA" id="ARBA00022692"/>
    </source>
</evidence>
<accession>A0A485KA88</accession>
<dbReference type="Proteomes" id="UP000332933">
    <property type="component" value="Unassembled WGS sequence"/>
</dbReference>
<evidence type="ECO:0000256" key="6">
    <source>
        <dbReference type="PROSITE-ProRule" id="PRU00282"/>
    </source>
</evidence>
<gene>
    <name evidence="10" type="primary">Aste57867_2032</name>
    <name evidence="9" type="ORF">As57867_002028</name>
    <name evidence="10" type="ORF">ASTE57867_2032</name>
</gene>
<evidence type="ECO:0000313" key="11">
    <source>
        <dbReference type="Proteomes" id="UP000332933"/>
    </source>
</evidence>
<dbReference type="PROSITE" id="PS50920">
    <property type="entry name" value="SOLCAR"/>
    <property type="match status" value="3"/>
</dbReference>
<evidence type="ECO:0000256" key="7">
    <source>
        <dbReference type="RuleBase" id="RU000488"/>
    </source>
</evidence>
<name>A0A485KA88_9STRA</name>